<reference evidence="2 3" key="1">
    <citation type="submission" date="2023-05" db="EMBL/GenBank/DDBJ databases">
        <title>Actinoplanes sp. NEAU-A12 genome sequencing.</title>
        <authorList>
            <person name="Wang Z.-S."/>
        </authorList>
    </citation>
    <scope>NUCLEOTIDE SEQUENCE [LARGE SCALE GENOMIC DNA]</scope>
    <source>
        <strain evidence="2 3">NEAU-A12</strain>
    </source>
</reference>
<keyword evidence="1" id="KW-0812">Transmembrane</keyword>
<sequence>MRALLVTLGVVAVVLIVLGLVVKAVKWLIIIGLIALAASLVLGVVKGRRSLR</sequence>
<accession>A0ABT6WI21</accession>
<dbReference type="EMBL" id="JASCTH010000007">
    <property type="protein sequence ID" value="MDI6099352.1"/>
    <property type="molecule type" value="Genomic_DNA"/>
</dbReference>
<organism evidence="2 3">
    <name type="scientific">Actinoplanes sandaracinus</name>
    <dbReference type="NCBI Taxonomy" id="3045177"/>
    <lineage>
        <taxon>Bacteria</taxon>
        <taxon>Bacillati</taxon>
        <taxon>Actinomycetota</taxon>
        <taxon>Actinomycetes</taxon>
        <taxon>Micromonosporales</taxon>
        <taxon>Micromonosporaceae</taxon>
        <taxon>Actinoplanes</taxon>
    </lineage>
</organism>
<evidence type="ECO:0000256" key="1">
    <source>
        <dbReference type="SAM" id="Phobius"/>
    </source>
</evidence>
<keyword evidence="1" id="KW-1133">Transmembrane helix</keyword>
<evidence type="ECO:0000313" key="2">
    <source>
        <dbReference type="EMBL" id="MDI6099352.1"/>
    </source>
</evidence>
<dbReference type="RefSeq" id="WP_282759498.1">
    <property type="nucleotide sequence ID" value="NZ_JASCTH010000007.1"/>
</dbReference>
<comment type="caution">
    <text evidence="2">The sequence shown here is derived from an EMBL/GenBank/DDBJ whole genome shotgun (WGS) entry which is preliminary data.</text>
</comment>
<gene>
    <name evidence="2" type="ORF">QLQ12_12190</name>
</gene>
<keyword evidence="3" id="KW-1185">Reference proteome</keyword>
<proteinExistence type="predicted"/>
<keyword evidence="1" id="KW-0472">Membrane</keyword>
<dbReference type="Proteomes" id="UP001241758">
    <property type="component" value="Unassembled WGS sequence"/>
</dbReference>
<name>A0ABT6WI21_9ACTN</name>
<feature type="transmembrane region" description="Helical" evidence="1">
    <location>
        <begin position="29"/>
        <end position="45"/>
    </location>
</feature>
<protein>
    <submittedName>
        <fullName evidence="2">Uncharacterized protein</fullName>
    </submittedName>
</protein>
<evidence type="ECO:0000313" key="3">
    <source>
        <dbReference type="Proteomes" id="UP001241758"/>
    </source>
</evidence>